<dbReference type="EMBL" id="HACG01048023">
    <property type="protein sequence ID" value="CEK94888.1"/>
    <property type="molecule type" value="Transcribed_RNA"/>
</dbReference>
<name>A0A0B7BPL4_9EUPU</name>
<dbReference type="AlphaFoldDB" id="A0A0B7BPL4"/>
<gene>
    <name evidence="1" type="primary">ORF204284</name>
    <name evidence="2" type="synonym">ORF204287</name>
</gene>
<sequence>MQLHRGNPSYGLGEHIKPIAQNIQQQLKGLVEEWPIPLFHQNEFFHIMIGEPCSMYSQKFF</sequence>
<evidence type="ECO:0000313" key="2">
    <source>
        <dbReference type="EMBL" id="CEK94889.1"/>
    </source>
</evidence>
<dbReference type="EMBL" id="HACG01048024">
    <property type="protein sequence ID" value="CEK94889.1"/>
    <property type="molecule type" value="Transcribed_RNA"/>
</dbReference>
<reference evidence="1" key="1">
    <citation type="submission" date="2014-12" db="EMBL/GenBank/DDBJ databases">
        <title>Insight into the proteome of Arion vulgaris.</title>
        <authorList>
            <person name="Aradska J."/>
            <person name="Bulat T."/>
            <person name="Smidak R."/>
            <person name="Sarate P."/>
            <person name="Gangsoo J."/>
            <person name="Sialana F."/>
            <person name="Bilban M."/>
            <person name="Lubec G."/>
        </authorList>
    </citation>
    <scope>NUCLEOTIDE SEQUENCE</scope>
    <source>
        <tissue evidence="1">Skin</tissue>
    </source>
</reference>
<evidence type="ECO:0000313" key="1">
    <source>
        <dbReference type="EMBL" id="CEK94888.1"/>
    </source>
</evidence>
<feature type="non-terminal residue" evidence="1">
    <location>
        <position position="61"/>
    </location>
</feature>
<accession>A0A0B7BPL4</accession>
<protein>
    <submittedName>
        <fullName evidence="1">Uncharacterized protein</fullName>
    </submittedName>
</protein>
<organism evidence="1">
    <name type="scientific">Arion vulgaris</name>
    <dbReference type="NCBI Taxonomy" id="1028688"/>
    <lineage>
        <taxon>Eukaryota</taxon>
        <taxon>Metazoa</taxon>
        <taxon>Spiralia</taxon>
        <taxon>Lophotrochozoa</taxon>
        <taxon>Mollusca</taxon>
        <taxon>Gastropoda</taxon>
        <taxon>Heterobranchia</taxon>
        <taxon>Euthyneura</taxon>
        <taxon>Panpulmonata</taxon>
        <taxon>Eupulmonata</taxon>
        <taxon>Stylommatophora</taxon>
        <taxon>Helicina</taxon>
        <taxon>Arionoidea</taxon>
        <taxon>Arionidae</taxon>
        <taxon>Arion</taxon>
    </lineage>
</organism>
<proteinExistence type="predicted"/>